<dbReference type="SUPFAM" id="SSF161098">
    <property type="entry name" value="MetI-like"/>
    <property type="match status" value="1"/>
</dbReference>
<evidence type="ECO:0000256" key="5">
    <source>
        <dbReference type="ARBA" id="ARBA00022692"/>
    </source>
</evidence>
<evidence type="ECO:0000259" key="10">
    <source>
        <dbReference type="PROSITE" id="PS50928"/>
    </source>
</evidence>
<dbReference type="RefSeq" id="WP_234189819.1">
    <property type="nucleotide sequence ID" value="NZ_JAUQOM010000036.1"/>
</dbReference>
<accession>A0ABT8ZSP9</accession>
<evidence type="ECO:0000256" key="3">
    <source>
        <dbReference type="ARBA" id="ARBA00022448"/>
    </source>
</evidence>
<dbReference type="Gene3D" id="1.10.3720.10">
    <property type="entry name" value="MetI-like"/>
    <property type="match status" value="1"/>
</dbReference>
<evidence type="ECO:0000256" key="1">
    <source>
        <dbReference type="ARBA" id="ARBA00004429"/>
    </source>
</evidence>
<protein>
    <submittedName>
        <fullName evidence="11">Cystine ABC transporter permease</fullName>
    </submittedName>
</protein>
<comment type="caution">
    <text evidence="11">The sequence shown here is derived from an EMBL/GenBank/DDBJ whole genome shotgun (WGS) entry which is preliminary data.</text>
</comment>
<keyword evidence="7 9" id="KW-1133">Transmembrane helix</keyword>
<organism evidence="11 12">
    <name type="scientific">Sphingobium cyanobacteriorum</name>
    <dbReference type="NCBI Taxonomy" id="3063954"/>
    <lineage>
        <taxon>Bacteria</taxon>
        <taxon>Pseudomonadati</taxon>
        <taxon>Pseudomonadota</taxon>
        <taxon>Alphaproteobacteria</taxon>
        <taxon>Sphingomonadales</taxon>
        <taxon>Sphingomonadaceae</taxon>
        <taxon>Sphingobium</taxon>
    </lineage>
</organism>
<keyword evidence="8 9" id="KW-0472">Membrane</keyword>
<dbReference type="NCBIfam" id="TIGR01726">
    <property type="entry name" value="HEQRo_perm_3TM"/>
    <property type="match status" value="1"/>
</dbReference>
<gene>
    <name evidence="11" type="primary">tcyL</name>
    <name evidence="11" type="ORF">Q4610_21035</name>
</gene>
<feature type="transmembrane region" description="Helical" evidence="9">
    <location>
        <begin position="20"/>
        <end position="45"/>
    </location>
</feature>
<dbReference type="PROSITE" id="PS50928">
    <property type="entry name" value="ABC_TM1"/>
    <property type="match status" value="1"/>
</dbReference>
<dbReference type="NCBIfam" id="NF011680">
    <property type="entry name" value="PRK15100.1"/>
    <property type="match status" value="1"/>
</dbReference>
<feature type="transmembrane region" description="Helical" evidence="9">
    <location>
        <begin position="57"/>
        <end position="78"/>
    </location>
</feature>
<evidence type="ECO:0000256" key="2">
    <source>
        <dbReference type="ARBA" id="ARBA00010072"/>
    </source>
</evidence>
<keyword evidence="3 9" id="KW-0813">Transport</keyword>
<keyword evidence="5 9" id="KW-0812">Transmembrane</keyword>
<feature type="domain" description="ABC transmembrane type-1" evidence="10">
    <location>
        <begin position="19"/>
        <end position="207"/>
    </location>
</feature>
<dbReference type="PANTHER" id="PTHR30614">
    <property type="entry name" value="MEMBRANE COMPONENT OF AMINO ACID ABC TRANSPORTER"/>
    <property type="match status" value="1"/>
</dbReference>
<dbReference type="EMBL" id="JAUQOM010000036">
    <property type="protein sequence ID" value="MDO7837528.1"/>
    <property type="molecule type" value="Genomic_DNA"/>
</dbReference>
<dbReference type="InterPro" id="IPR010065">
    <property type="entry name" value="AA_ABC_transptr_permease_3TM"/>
</dbReference>
<proteinExistence type="inferred from homology"/>
<dbReference type="InterPro" id="IPR000515">
    <property type="entry name" value="MetI-like"/>
</dbReference>
<keyword evidence="12" id="KW-1185">Reference proteome</keyword>
<dbReference type="Pfam" id="PF00528">
    <property type="entry name" value="BPD_transp_1"/>
    <property type="match status" value="1"/>
</dbReference>
<dbReference type="InterPro" id="IPR035906">
    <property type="entry name" value="MetI-like_sf"/>
</dbReference>
<dbReference type="PANTHER" id="PTHR30614:SF0">
    <property type="entry name" value="L-CYSTINE TRANSPORT SYSTEM PERMEASE PROTEIN TCYL"/>
    <property type="match status" value="1"/>
</dbReference>
<comment type="similarity">
    <text evidence="2">Belongs to the binding-protein-dependent transport system permease family. HisMQ subfamily.</text>
</comment>
<keyword evidence="4" id="KW-1003">Cell membrane</keyword>
<comment type="subcellular location">
    <subcellularLocation>
        <location evidence="1">Cell inner membrane</location>
        <topology evidence="1">Multi-pass membrane protein</topology>
    </subcellularLocation>
    <subcellularLocation>
        <location evidence="9">Cell membrane</location>
        <topology evidence="9">Multi-pass membrane protein</topology>
    </subcellularLocation>
</comment>
<evidence type="ECO:0000313" key="11">
    <source>
        <dbReference type="EMBL" id="MDO7837528.1"/>
    </source>
</evidence>
<feature type="transmembrane region" description="Helical" evidence="9">
    <location>
        <begin position="186"/>
        <end position="206"/>
    </location>
</feature>
<sequence length="222" mass="24375">MQSSIDLIVQSAPYLLRGVVYTIGLSVASMAFGLVLGFLIALARLSPKRILSIPARIYVSFIRGTPLLVQLFIIYYGLPEFGITLGPVPSALIGFTLSVAGYNAEILRSAISAVDRGQWEAASTIGMTWTQTMRRVILPQASRIAIPPLSNSFIALVKDTSLAATIQVPDLFREAQLITARTFQIFAMYLAAAGIYWVISTVLSSLQWDLERRATRHIQRKA</sequence>
<dbReference type="CDD" id="cd06261">
    <property type="entry name" value="TM_PBP2"/>
    <property type="match status" value="1"/>
</dbReference>
<dbReference type="Proteomes" id="UP001176471">
    <property type="component" value="Unassembled WGS sequence"/>
</dbReference>
<dbReference type="InterPro" id="IPR043429">
    <property type="entry name" value="ArtM/GltK/GlnP/TcyL/YhdX-like"/>
</dbReference>
<evidence type="ECO:0000256" key="9">
    <source>
        <dbReference type="RuleBase" id="RU363032"/>
    </source>
</evidence>
<evidence type="ECO:0000256" key="6">
    <source>
        <dbReference type="ARBA" id="ARBA00022970"/>
    </source>
</evidence>
<evidence type="ECO:0000256" key="8">
    <source>
        <dbReference type="ARBA" id="ARBA00023136"/>
    </source>
</evidence>
<evidence type="ECO:0000256" key="7">
    <source>
        <dbReference type="ARBA" id="ARBA00022989"/>
    </source>
</evidence>
<evidence type="ECO:0000313" key="12">
    <source>
        <dbReference type="Proteomes" id="UP001176471"/>
    </source>
</evidence>
<name>A0ABT8ZSP9_9SPHN</name>
<keyword evidence="6" id="KW-0029">Amino-acid transport</keyword>
<reference evidence="11" key="1">
    <citation type="submission" date="2023-07" db="EMBL/GenBank/DDBJ databases">
        <title>Bacterial whole genome sequence for Sphingobium sp. HBC34.</title>
        <authorList>
            <person name="Le V."/>
            <person name="Ko S.-R."/>
            <person name="Ahn C.-Y."/>
            <person name="Oh H.-M."/>
        </authorList>
    </citation>
    <scope>NUCLEOTIDE SEQUENCE</scope>
    <source>
        <strain evidence="11">HBC34</strain>
    </source>
</reference>
<evidence type="ECO:0000256" key="4">
    <source>
        <dbReference type="ARBA" id="ARBA00022475"/>
    </source>
</evidence>